<dbReference type="eggNOG" id="ENOG502R9UJ">
    <property type="taxonomic scope" value="Eukaryota"/>
</dbReference>
<feature type="compositionally biased region" description="Polar residues" evidence="1">
    <location>
        <begin position="39"/>
        <end position="50"/>
    </location>
</feature>
<name>C7Z009_FUSV7</name>
<dbReference type="EMBL" id="GG698904">
    <property type="protein sequence ID" value="EEU42886.1"/>
    <property type="molecule type" value="Genomic_DNA"/>
</dbReference>
<organism evidence="2 3">
    <name type="scientific">Fusarium vanettenii (strain ATCC MYA-4622 / CBS 123669 / FGSC 9596 / NRRL 45880 / 77-13-4)</name>
    <name type="common">Fusarium solani subsp. pisi</name>
    <dbReference type="NCBI Taxonomy" id="660122"/>
    <lineage>
        <taxon>Eukaryota</taxon>
        <taxon>Fungi</taxon>
        <taxon>Dikarya</taxon>
        <taxon>Ascomycota</taxon>
        <taxon>Pezizomycotina</taxon>
        <taxon>Sordariomycetes</taxon>
        <taxon>Hypocreomycetidae</taxon>
        <taxon>Hypocreales</taxon>
        <taxon>Nectriaceae</taxon>
        <taxon>Fusarium</taxon>
        <taxon>Fusarium solani species complex</taxon>
        <taxon>Fusarium vanettenii</taxon>
    </lineage>
</organism>
<dbReference type="PANTHER" id="PTHR38166:SF1">
    <property type="entry name" value="C2H2-TYPE DOMAIN-CONTAINING PROTEIN"/>
    <property type="match status" value="1"/>
</dbReference>
<dbReference type="GeneID" id="9667497"/>
<keyword evidence="3" id="KW-1185">Reference proteome</keyword>
<reference evidence="2 3" key="1">
    <citation type="journal article" date="2009" name="PLoS Genet.">
        <title>The genome of Nectria haematococca: contribution of supernumerary chromosomes to gene expansion.</title>
        <authorList>
            <person name="Coleman J.J."/>
            <person name="Rounsley S.D."/>
            <person name="Rodriguez-Carres M."/>
            <person name="Kuo A."/>
            <person name="Wasmann C.C."/>
            <person name="Grimwood J."/>
            <person name="Schmutz J."/>
            <person name="Taga M."/>
            <person name="White G.J."/>
            <person name="Zhou S."/>
            <person name="Schwartz D.C."/>
            <person name="Freitag M."/>
            <person name="Ma L.J."/>
            <person name="Danchin E.G."/>
            <person name="Henrissat B."/>
            <person name="Coutinho P.M."/>
            <person name="Nelson D.R."/>
            <person name="Straney D."/>
            <person name="Napoli C.A."/>
            <person name="Barker B.M."/>
            <person name="Gribskov M."/>
            <person name="Rep M."/>
            <person name="Kroken S."/>
            <person name="Molnar I."/>
            <person name="Rensing C."/>
            <person name="Kennell J.C."/>
            <person name="Zamora J."/>
            <person name="Farman M.L."/>
            <person name="Selker E.U."/>
            <person name="Salamov A."/>
            <person name="Shapiro H."/>
            <person name="Pangilinan J."/>
            <person name="Lindquist E."/>
            <person name="Lamers C."/>
            <person name="Grigoriev I.V."/>
            <person name="Geiser D.M."/>
            <person name="Covert S.F."/>
            <person name="Temporini E."/>
            <person name="Vanetten H.D."/>
        </authorList>
    </citation>
    <scope>NUCLEOTIDE SEQUENCE [LARGE SCALE GENOMIC DNA]</scope>
    <source>
        <strain evidence="3">ATCC MYA-4622 / CBS 123669 / FGSC 9596 / NRRL 45880 / 77-13-4</strain>
    </source>
</reference>
<feature type="region of interest" description="Disordered" evidence="1">
    <location>
        <begin position="88"/>
        <end position="124"/>
    </location>
</feature>
<dbReference type="PANTHER" id="PTHR38166">
    <property type="entry name" value="C2H2-TYPE DOMAIN-CONTAINING PROTEIN-RELATED"/>
    <property type="match status" value="1"/>
</dbReference>
<feature type="compositionally biased region" description="Low complexity" evidence="1">
    <location>
        <begin position="249"/>
        <end position="259"/>
    </location>
</feature>
<evidence type="ECO:0008006" key="4">
    <source>
        <dbReference type="Google" id="ProtNLM"/>
    </source>
</evidence>
<accession>C7Z009</accession>
<feature type="region of interest" description="Disordered" evidence="1">
    <location>
        <begin position="137"/>
        <end position="183"/>
    </location>
</feature>
<protein>
    <recommendedName>
        <fullName evidence="4">C2H2-type domain-containing protein</fullName>
    </recommendedName>
</protein>
<dbReference type="KEGG" id="nhe:NECHADRAFT_84210"/>
<dbReference type="VEuPathDB" id="FungiDB:NECHADRAFT_84210"/>
<dbReference type="OrthoDB" id="5099460at2759"/>
<dbReference type="Proteomes" id="UP000005206">
    <property type="component" value="Chromosome 8"/>
</dbReference>
<feature type="region of interest" description="Disordered" evidence="1">
    <location>
        <begin position="1"/>
        <end position="50"/>
    </location>
</feature>
<evidence type="ECO:0000313" key="2">
    <source>
        <dbReference type="EMBL" id="EEU42886.1"/>
    </source>
</evidence>
<feature type="compositionally biased region" description="Basic and acidic residues" evidence="1">
    <location>
        <begin position="137"/>
        <end position="147"/>
    </location>
</feature>
<dbReference type="InParanoid" id="C7Z009"/>
<dbReference type="AlphaFoldDB" id="C7Z009"/>
<evidence type="ECO:0000256" key="1">
    <source>
        <dbReference type="SAM" id="MobiDB-lite"/>
    </source>
</evidence>
<feature type="region of interest" description="Disordered" evidence="1">
    <location>
        <begin position="236"/>
        <end position="302"/>
    </location>
</feature>
<sequence length="598" mass="66949">MAMRLMPAATTAATGDVAKVDGPPQHSRDSETKQGDILDQSTVPFPSSNRGEIQFVHYTDSGSNTVYLDSPRSSVNKASNTEEKLDLGFDSRGIAPGQGVESLPEDEPHQAHPALSPLSATFQTNAGDTREVLEWREENDASEHESTDSDVYTPTDSEASSSTLSYRERDAETPGMAGGLERLDFEDTRGINSSEDLSSFVETPGEDLLELPWFHRNVRRILRDLLQQWRDIRNATHHRQPKTHSARSIQQGIVPQQQQGPGGGKRRRERADSTDEAERGDTSAGPSKRARRPKGSETSRPFSCPFCKKDLRRYQACVRFELTRVRHVKQHLHRKHEDEIDDSVRNRLRQRSAPGTEEEQWYRIFDLLFPGHTPRPTSPYNNFTISEQPPQASPGGVPIDEALYVPGELLTRVSIEALQQSLIEDPVFADVRPEDIRSALDRGLDRVSRGQISRQSMLTETMHARTEQSYLADNRGSAQISYNPDHAVAQDLPDAYPSDDQEALNERRRSITIPLDSIQSLDTPHDEVGEAVVWEELLQDSNLNIEGVAQDQQLSLGSQLELSSTEDEMQLGPEWDHLCDADWCLDAPIEDGRSPGHD</sequence>
<proteinExistence type="predicted"/>
<feature type="compositionally biased region" description="Basic and acidic residues" evidence="1">
    <location>
        <begin position="26"/>
        <end position="36"/>
    </location>
</feature>
<feature type="compositionally biased region" description="Basic residues" evidence="1">
    <location>
        <begin position="236"/>
        <end position="245"/>
    </location>
</feature>
<evidence type="ECO:0000313" key="3">
    <source>
        <dbReference type="Proteomes" id="UP000005206"/>
    </source>
</evidence>
<dbReference type="HOGENOM" id="CLU_456408_0_0_1"/>
<feature type="compositionally biased region" description="Polar residues" evidence="1">
    <location>
        <begin position="149"/>
        <end position="165"/>
    </location>
</feature>
<gene>
    <name evidence="2" type="ORF">NECHADRAFT_84210</name>
</gene>
<dbReference type="RefSeq" id="XP_003048599.1">
    <property type="nucleotide sequence ID" value="XM_003048553.1"/>
</dbReference>
<feature type="compositionally biased region" description="Basic and acidic residues" evidence="1">
    <location>
        <begin position="269"/>
        <end position="281"/>
    </location>
</feature>